<organism evidence="1 2">
    <name type="scientific">Enhygromyxa salina</name>
    <dbReference type="NCBI Taxonomy" id="215803"/>
    <lineage>
        <taxon>Bacteria</taxon>
        <taxon>Pseudomonadati</taxon>
        <taxon>Myxococcota</taxon>
        <taxon>Polyangia</taxon>
        <taxon>Nannocystales</taxon>
        <taxon>Nannocystaceae</taxon>
        <taxon>Enhygromyxa</taxon>
    </lineage>
</organism>
<name>A0A2S9XSP5_9BACT</name>
<dbReference type="Proteomes" id="UP000237968">
    <property type="component" value="Unassembled WGS sequence"/>
</dbReference>
<dbReference type="AlphaFoldDB" id="A0A2S9XSP5"/>
<gene>
    <name evidence="1" type="ORF">ENSA5_37570</name>
</gene>
<evidence type="ECO:0000313" key="1">
    <source>
        <dbReference type="EMBL" id="PRP95887.1"/>
    </source>
</evidence>
<accession>A0A2S9XSP5</accession>
<protein>
    <submittedName>
        <fullName evidence="1">Uncharacterized protein</fullName>
    </submittedName>
</protein>
<proteinExistence type="predicted"/>
<keyword evidence="2" id="KW-1185">Reference proteome</keyword>
<reference evidence="1 2" key="1">
    <citation type="submission" date="2018-03" db="EMBL/GenBank/DDBJ databases">
        <title>Draft Genome Sequences of the Obligatory Marine Myxobacteria Enhygromyxa salina SWB005.</title>
        <authorList>
            <person name="Poehlein A."/>
            <person name="Moghaddam J.A."/>
            <person name="Harms H."/>
            <person name="Alanjari M."/>
            <person name="Koenig G.M."/>
            <person name="Daniel R."/>
            <person name="Schaeberle T.F."/>
        </authorList>
    </citation>
    <scope>NUCLEOTIDE SEQUENCE [LARGE SCALE GENOMIC DNA]</scope>
    <source>
        <strain evidence="1 2">SWB005</strain>
    </source>
</reference>
<comment type="caution">
    <text evidence="1">The sequence shown here is derived from an EMBL/GenBank/DDBJ whole genome shotgun (WGS) entry which is preliminary data.</text>
</comment>
<dbReference type="EMBL" id="PVNK01000166">
    <property type="protein sequence ID" value="PRP95887.1"/>
    <property type="molecule type" value="Genomic_DNA"/>
</dbReference>
<evidence type="ECO:0000313" key="2">
    <source>
        <dbReference type="Proteomes" id="UP000237968"/>
    </source>
</evidence>
<sequence length="40" mass="4100">MGISPTEGAIVLAKLDVTIKGGNYTTLAGAGTLSFWTMGR</sequence>